<proteinExistence type="predicted"/>
<reference evidence="2" key="2">
    <citation type="submission" date="2017-06" db="EMBL/GenBank/DDBJ databases">
        <title>WGS assembly of Brachypodium distachyon.</title>
        <authorList>
            <consortium name="The International Brachypodium Initiative"/>
            <person name="Lucas S."/>
            <person name="Harmon-Smith M."/>
            <person name="Lail K."/>
            <person name="Tice H."/>
            <person name="Grimwood J."/>
            <person name="Bruce D."/>
            <person name="Barry K."/>
            <person name="Shu S."/>
            <person name="Lindquist E."/>
            <person name="Wang M."/>
            <person name="Pitluck S."/>
            <person name="Vogel J.P."/>
            <person name="Garvin D.F."/>
            <person name="Mockler T.C."/>
            <person name="Schmutz J."/>
            <person name="Rokhsar D."/>
            <person name="Bevan M.W."/>
        </authorList>
    </citation>
    <scope>NUCLEOTIDE SEQUENCE</scope>
    <source>
        <strain evidence="2">Bd21</strain>
    </source>
</reference>
<keyword evidence="4" id="KW-1185">Reference proteome</keyword>
<dbReference type="Proteomes" id="UP000008810">
    <property type="component" value="Chromosome 2"/>
</dbReference>
<dbReference type="AlphaFoldDB" id="A0A2K2D7S7"/>
<name>A0A2K2D7S7_BRADI</name>
<evidence type="ECO:0000313" key="4">
    <source>
        <dbReference type="Proteomes" id="UP000008810"/>
    </source>
</evidence>
<dbReference type="InParanoid" id="A0A2K2D7S7"/>
<feature type="signal peptide" evidence="1">
    <location>
        <begin position="1"/>
        <end position="30"/>
    </location>
</feature>
<reference evidence="2 3" key="1">
    <citation type="journal article" date="2010" name="Nature">
        <title>Genome sequencing and analysis of the model grass Brachypodium distachyon.</title>
        <authorList>
            <consortium name="International Brachypodium Initiative"/>
        </authorList>
    </citation>
    <scope>NUCLEOTIDE SEQUENCE [LARGE SCALE GENOMIC DNA]</scope>
    <source>
        <strain evidence="2 3">Bd21</strain>
    </source>
</reference>
<dbReference type="EnsemblPlants" id="PNT70337">
    <property type="protein sequence ID" value="PNT70337"/>
    <property type="gene ID" value="BRADI_2g10412v3"/>
</dbReference>
<reference evidence="3" key="3">
    <citation type="submission" date="2018-08" db="UniProtKB">
        <authorList>
            <consortium name="EnsemblPlants"/>
        </authorList>
    </citation>
    <scope>IDENTIFICATION</scope>
    <source>
        <strain evidence="3">cv. Bd21</strain>
    </source>
</reference>
<accession>A0A2K2D7S7</accession>
<feature type="chain" id="PRO_5036319215" evidence="1">
    <location>
        <begin position="31"/>
        <end position="68"/>
    </location>
</feature>
<keyword evidence="1" id="KW-0732">Signal</keyword>
<dbReference type="EMBL" id="CM000881">
    <property type="protein sequence ID" value="PNT70337.1"/>
    <property type="molecule type" value="Genomic_DNA"/>
</dbReference>
<evidence type="ECO:0000313" key="3">
    <source>
        <dbReference type="EnsemblPlants" id="PNT70337"/>
    </source>
</evidence>
<evidence type="ECO:0000256" key="1">
    <source>
        <dbReference type="SAM" id="SignalP"/>
    </source>
</evidence>
<protein>
    <submittedName>
        <fullName evidence="2 3">Uncharacterized protein</fullName>
    </submittedName>
</protein>
<sequence length="68" mass="7290">MGNPNSKSTALLIVFFLLAIVARQPSSTEASREIKPAYTATVDDLFLLLTARGMVNPAAGDLEEIIIN</sequence>
<gene>
    <name evidence="2" type="ORF">BRADI_2g10412v3</name>
</gene>
<dbReference type="Gramene" id="PNT70337">
    <property type="protein sequence ID" value="PNT70337"/>
    <property type="gene ID" value="BRADI_2g10412v3"/>
</dbReference>
<organism evidence="2">
    <name type="scientific">Brachypodium distachyon</name>
    <name type="common">Purple false brome</name>
    <name type="synonym">Trachynia distachya</name>
    <dbReference type="NCBI Taxonomy" id="15368"/>
    <lineage>
        <taxon>Eukaryota</taxon>
        <taxon>Viridiplantae</taxon>
        <taxon>Streptophyta</taxon>
        <taxon>Embryophyta</taxon>
        <taxon>Tracheophyta</taxon>
        <taxon>Spermatophyta</taxon>
        <taxon>Magnoliopsida</taxon>
        <taxon>Liliopsida</taxon>
        <taxon>Poales</taxon>
        <taxon>Poaceae</taxon>
        <taxon>BOP clade</taxon>
        <taxon>Pooideae</taxon>
        <taxon>Stipodae</taxon>
        <taxon>Brachypodieae</taxon>
        <taxon>Brachypodium</taxon>
    </lineage>
</organism>
<evidence type="ECO:0000313" key="2">
    <source>
        <dbReference type="EMBL" id="PNT70337.1"/>
    </source>
</evidence>